<reference evidence="2 3" key="1">
    <citation type="journal article" date="2010" name="Nat. Biotechnol.">
        <title>Genome sequence of the model mushroom Schizophyllum commune.</title>
        <authorList>
            <person name="Ohm R.A."/>
            <person name="de Jong J.F."/>
            <person name="Lugones L.G."/>
            <person name="Aerts A."/>
            <person name="Kothe E."/>
            <person name="Stajich J.E."/>
            <person name="de Vries R.P."/>
            <person name="Record E."/>
            <person name="Levasseur A."/>
            <person name="Baker S.E."/>
            <person name="Bartholomew K.A."/>
            <person name="Coutinho P.M."/>
            <person name="Erdmann S."/>
            <person name="Fowler T.J."/>
            <person name="Gathman A.C."/>
            <person name="Lombard V."/>
            <person name="Henrissat B."/>
            <person name="Knabe N."/>
            <person name="Kuees U."/>
            <person name="Lilly W.W."/>
            <person name="Lindquist E."/>
            <person name="Lucas S."/>
            <person name="Magnuson J.K."/>
            <person name="Piumi F."/>
            <person name="Raudaskoski M."/>
            <person name="Salamov A."/>
            <person name="Schmutz J."/>
            <person name="Schwarze F.W.M.R."/>
            <person name="vanKuyk P.A."/>
            <person name="Horton J.S."/>
            <person name="Grigoriev I.V."/>
            <person name="Woesten H.A.B."/>
        </authorList>
    </citation>
    <scope>NUCLEOTIDE SEQUENCE [LARGE SCALE GENOMIC DNA]</scope>
    <source>
        <strain evidence="3">H4-8 / FGSC 9210</strain>
    </source>
</reference>
<dbReference type="Proteomes" id="UP000007431">
    <property type="component" value="Unassembled WGS sequence"/>
</dbReference>
<feature type="compositionally biased region" description="Basic and acidic residues" evidence="1">
    <location>
        <begin position="1"/>
        <end position="20"/>
    </location>
</feature>
<name>D8PTN2_SCHCM</name>
<dbReference type="HOGENOM" id="CLU_1107652_0_0_1"/>
<dbReference type="KEGG" id="scm:SCHCO_02595367"/>
<dbReference type="GeneID" id="9586782"/>
<dbReference type="RefSeq" id="XP_003036247.1">
    <property type="nucleotide sequence ID" value="XM_003036201.1"/>
</dbReference>
<gene>
    <name evidence="2" type="ORF">SCHCODRAFT_232900</name>
</gene>
<dbReference type="EMBL" id="GL377303">
    <property type="protein sequence ID" value="EFJ01345.1"/>
    <property type="molecule type" value="Genomic_DNA"/>
</dbReference>
<evidence type="ECO:0000313" key="3">
    <source>
        <dbReference type="Proteomes" id="UP000007431"/>
    </source>
</evidence>
<sequence length="251" mass="27269">MGGGRESWRGGREPIADSRAGKAAKTRKKSSEGARGGQRGVYESTGEYVSAFRGVRWVVFIQFQFQMRTRRSSDGLWRVASQHAEGLEDLHRPALTNSGITSSSQSSKSLTVSGAGGGRLHLPLRLHAPPLVVTLSIRISILLSCAQRTTACRSPSQVTCKSLAGGSRSARRFTRLAFPALRKRHRAEASGRQRKLFSEKIIGLAHGLFAAGPKSSSNQREDDSTTSSRYSILELRTIFLPGAFVAPTGDW</sequence>
<protein>
    <submittedName>
        <fullName evidence="2">Uncharacterized protein</fullName>
    </submittedName>
</protein>
<dbReference type="VEuPathDB" id="FungiDB:SCHCODRAFT_02595367"/>
<dbReference type="AlphaFoldDB" id="D8PTN2"/>
<feature type="region of interest" description="Disordered" evidence="1">
    <location>
        <begin position="1"/>
        <end position="40"/>
    </location>
</feature>
<evidence type="ECO:0000256" key="1">
    <source>
        <dbReference type="SAM" id="MobiDB-lite"/>
    </source>
</evidence>
<dbReference type="InParanoid" id="D8PTN2"/>
<organism evidence="3">
    <name type="scientific">Schizophyllum commune (strain H4-8 / FGSC 9210)</name>
    <name type="common">Split gill fungus</name>
    <dbReference type="NCBI Taxonomy" id="578458"/>
    <lineage>
        <taxon>Eukaryota</taxon>
        <taxon>Fungi</taxon>
        <taxon>Dikarya</taxon>
        <taxon>Basidiomycota</taxon>
        <taxon>Agaricomycotina</taxon>
        <taxon>Agaricomycetes</taxon>
        <taxon>Agaricomycetidae</taxon>
        <taxon>Agaricales</taxon>
        <taxon>Schizophyllaceae</taxon>
        <taxon>Schizophyllum</taxon>
    </lineage>
</organism>
<proteinExistence type="predicted"/>
<accession>D8PTN2</accession>
<evidence type="ECO:0000313" key="2">
    <source>
        <dbReference type="EMBL" id="EFJ01345.1"/>
    </source>
</evidence>
<keyword evidence="3" id="KW-1185">Reference proteome</keyword>